<dbReference type="PANTHER" id="PTHR33452:SF1">
    <property type="entry name" value="INNER MEMBRANE PROTEIN YPHA-RELATED"/>
    <property type="match status" value="1"/>
</dbReference>
<comment type="caution">
    <text evidence="8">The sequence shown here is derived from an EMBL/GenBank/DDBJ whole genome shotgun (WGS) entry which is preliminary data.</text>
</comment>
<dbReference type="InterPro" id="IPR051907">
    <property type="entry name" value="DoxX-like_oxidoreductase"/>
</dbReference>
<dbReference type="EMBL" id="QHKM01000001">
    <property type="protein sequence ID" value="RAK70736.1"/>
    <property type="molecule type" value="Genomic_DNA"/>
</dbReference>
<evidence type="ECO:0000256" key="1">
    <source>
        <dbReference type="ARBA" id="ARBA00004651"/>
    </source>
</evidence>
<keyword evidence="5 7" id="KW-1133">Transmembrane helix</keyword>
<keyword evidence="4 7" id="KW-0812">Transmembrane</keyword>
<name>A0A328BXE5_9BACT</name>
<dbReference type="Proteomes" id="UP000248553">
    <property type="component" value="Unassembled WGS sequence"/>
</dbReference>
<evidence type="ECO:0000313" key="8">
    <source>
        <dbReference type="EMBL" id="RAK70736.1"/>
    </source>
</evidence>
<comment type="subcellular location">
    <subcellularLocation>
        <location evidence="1">Cell membrane</location>
        <topology evidence="1">Multi-pass membrane protein</topology>
    </subcellularLocation>
</comment>
<feature type="transmembrane region" description="Helical" evidence="7">
    <location>
        <begin position="12"/>
        <end position="31"/>
    </location>
</feature>
<dbReference type="RefSeq" id="WP_111477486.1">
    <property type="nucleotide sequence ID" value="NZ_QHKM01000001.1"/>
</dbReference>
<evidence type="ECO:0000313" key="9">
    <source>
        <dbReference type="Proteomes" id="UP000248553"/>
    </source>
</evidence>
<gene>
    <name evidence="8" type="ORF">DLM85_03345</name>
</gene>
<evidence type="ECO:0000256" key="5">
    <source>
        <dbReference type="ARBA" id="ARBA00022989"/>
    </source>
</evidence>
<dbReference type="OrthoDB" id="9813193at2"/>
<keyword evidence="6 7" id="KW-0472">Membrane</keyword>
<dbReference type="Pfam" id="PF07681">
    <property type="entry name" value="DoxX"/>
    <property type="match status" value="1"/>
</dbReference>
<dbReference type="PANTHER" id="PTHR33452">
    <property type="entry name" value="OXIDOREDUCTASE CATD-RELATED"/>
    <property type="match status" value="1"/>
</dbReference>
<evidence type="ECO:0000256" key="6">
    <source>
        <dbReference type="ARBA" id="ARBA00023136"/>
    </source>
</evidence>
<comment type="similarity">
    <text evidence="2">Belongs to the DoxX family.</text>
</comment>
<keyword evidence="3" id="KW-1003">Cell membrane</keyword>
<evidence type="ECO:0000256" key="4">
    <source>
        <dbReference type="ARBA" id="ARBA00022692"/>
    </source>
</evidence>
<sequence length="144" mass="15234">MPLLENRYRYADLGLLVLRLGLGVMMVVHGYPKLMGGPEKWAALGAEMRHLGISFAPAAWGLAAAVAETIGGQLLALGLLFRGACAGLLLTMLVAAVSHLAVGEGFGAYSHAVENGIVFLGLLLTGPGRYSVDQQVFPPSRKRY</sequence>
<keyword evidence="9" id="KW-1185">Reference proteome</keyword>
<evidence type="ECO:0000256" key="7">
    <source>
        <dbReference type="SAM" id="Phobius"/>
    </source>
</evidence>
<dbReference type="GO" id="GO:0005886">
    <property type="term" value="C:plasma membrane"/>
    <property type="evidence" value="ECO:0007669"/>
    <property type="project" value="UniProtKB-SubCell"/>
</dbReference>
<accession>A0A328BXE5</accession>
<feature type="transmembrane region" description="Helical" evidence="7">
    <location>
        <begin position="51"/>
        <end position="67"/>
    </location>
</feature>
<dbReference type="InterPro" id="IPR032808">
    <property type="entry name" value="DoxX"/>
</dbReference>
<evidence type="ECO:0000256" key="3">
    <source>
        <dbReference type="ARBA" id="ARBA00022475"/>
    </source>
</evidence>
<proteinExistence type="inferred from homology"/>
<reference evidence="9" key="1">
    <citation type="submission" date="2018-05" db="EMBL/GenBank/DDBJ databases">
        <authorList>
            <person name="Nie L."/>
        </authorList>
    </citation>
    <scope>NUCLEOTIDE SEQUENCE [LARGE SCALE GENOMIC DNA]</scope>
    <source>
        <strain evidence="9">NL</strain>
    </source>
</reference>
<protein>
    <submittedName>
        <fullName evidence="8">DoxX family protein</fullName>
    </submittedName>
</protein>
<evidence type="ECO:0000256" key="2">
    <source>
        <dbReference type="ARBA" id="ARBA00006679"/>
    </source>
</evidence>
<feature type="transmembrane region" description="Helical" evidence="7">
    <location>
        <begin position="79"/>
        <end position="102"/>
    </location>
</feature>
<organism evidence="8 9">
    <name type="scientific">Hymenobacter edaphi</name>
    <dbReference type="NCBI Taxonomy" id="2211146"/>
    <lineage>
        <taxon>Bacteria</taxon>
        <taxon>Pseudomonadati</taxon>
        <taxon>Bacteroidota</taxon>
        <taxon>Cytophagia</taxon>
        <taxon>Cytophagales</taxon>
        <taxon>Hymenobacteraceae</taxon>
        <taxon>Hymenobacter</taxon>
    </lineage>
</organism>
<dbReference type="AlphaFoldDB" id="A0A328BXE5"/>